<gene>
    <name evidence="1" type="ORF">GCM10010833_26520</name>
</gene>
<evidence type="ECO:0000313" key="1">
    <source>
        <dbReference type="EMBL" id="GGB69967.1"/>
    </source>
</evidence>
<dbReference type="RefSeq" id="WP_188514900.1">
    <property type="nucleotide sequence ID" value="NZ_BMGD01000004.1"/>
</dbReference>
<comment type="caution">
    <text evidence="1">The sequence shown here is derived from an EMBL/GenBank/DDBJ whole genome shotgun (WGS) entry which is preliminary data.</text>
</comment>
<dbReference type="EMBL" id="BMGD01000004">
    <property type="protein sequence ID" value="GGB69967.1"/>
    <property type="molecule type" value="Genomic_DNA"/>
</dbReference>
<dbReference type="InterPro" id="IPR016024">
    <property type="entry name" value="ARM-type_fold"/>
</dbReference>
<dbReference type="Proteomes" id="UP000614261">
    <property type="component" value="Unassembled WGS sequence"/>
</dbReference>
<protein>
    <recommendedName>
        <fullName evidence="3">HEAT repeat domain-containing protein</fullName>
    </recommendedName>
</protein>
<dbReference type="SUPFAM" id="SSF48371">
    <property type="entry name" value="ARM repeat"/>
    <property type="match status" value="1"/>
</dbReference>
<reference evidence="2" key="1">
    <citation type="journal article" date="2019" name="Int. J. Syst. Evol. Microbiol.">
        <title>The Global Catalogue of Microorganisms (GCM) 10K type strain sequencing project: providing services to taxonomists for standard genome sequencing and annotation.</title>
        <authorList>
            <consortium name="The Broad Institute Genomics Platform"/>
            <consortium name="The Broad Institute Genome Sequencing Center for Infectious Disease"/>
            <person name="Wu L."/>
            <person name="Ma J."/>
        </authorList>
    </citation>
    <scope>NUCLEOTIDE SEQUENCE [LARGE SCALE GENOMIC DNA]</scope>
    <source>
        <strain evidence="2">CGMCC 1.12851</strain>
    </source>
</reference>
<evidence type="ECO:0000313" key="2">
    <source>
        <dbReference type="Proteomes" id="UP000614261"/>
    </source>
</evidence>
<sequence length="345" mass="37125">MTVLFALWQLSLVLCAVALLALAAMLIVRVIAGRRVIRSTSERKRLTPLLLYGSDTPMQPPGGMTERREAMRLTMELAEMVRGPDRATLLANASTLGVLDDLIEGSNSRVPQERLLAAEALAMFPDVTDRVHEMLDDSNPDVRLGAALALAQNGFAPPTSELVRRLGLGTTERSLLVVSLMRDLAEFDPQGVEAMLDEPDLPEALKLAAIDALADTGNIKHVPLINGMVEAAAEDTALLVRIYRALGRIGHPEGHKAIQHGMGHAAWQVRASAAQAAGASSFINGAQKLSDLLGDTEWWVRFRAGEALCRLGKTGRDKLELACVHGTELAREAAISTLAERAQAL</sequence>
<accession>A0ABQ1JIN9</accession>
<dbReference type="InterPro" id="IPR011989">
    <property type="entry name" value="ARM-like"/>
</dbReference>
<dbReference type="Gene3D" id="1.25.10.10">
    <property type="entry name" value="Leucine-rich Repeat Variant"/>
    <property type="match status" value="2"/>
</dbReference>
<name>A0ABQ1JIN9_9SPHN</name>
<evidence type="ECO:0008006" key="3">
    <source>
        <dbReference type="Google" id="ProtNLM"/>
    </source>
</evidence>
<keyword evidence="2" id="KW-1185">Reference proteome</keyword>
<proteinExistence type="predicted"/>
<organism evidence="1 2">
    <name type="scientific">Blastomonas aquatica</name>
    <dbReference type="NCBI Taxonomy" id="1510276"/>
    <lineage>
        <taxon>Bacteria</taxon>
        <taxon>Pseudomonadati</taxon>
        <taxon>Pseudomonadota</taxon>
        <taxon>Alphaproteobacteria</taxon>
        <taxon>Sphingomonadales</taxon>
        <taxon>Sphingomonadaceae</taxon>
        <taxon>Blastomonas</taxon>
    </lineage>
</organism>